<evidence type="ECO:0000256" key="2">
    <source>
        <dbReference type="SAM" id="Phobius"/>
    </source>
</evidence>
<dbReference type="Proteomes" id="UP001562354">
    <property type="component" value="Unassembled WGS sequence"/>
</dbReference>
<dbReference type="GeneID" id="95977270"/>
<dbReference type="RefSeq" id="XP_069200875.1">
    <property type="nucleotide sequence ID" value="XM_069343059.1"/>
</dbReference>
<keyword evidence="2" id="KW-0472">Membrane</keyword>
<sequence>MSSNQHPSEKVTFGAVVNSDNANREQHDKALTPSSQSPFYAHPAAQPSLQSLPDEKEVLVNVYDTDLEAGCQRTPELTPQPSHAALDLPTARPVASYASTAGTGFRKNPECTVWPTKETLRDKARQQKVKENEKKWGGSLRIKWDGMTKKQRMIVRGLVFLLIVALAVGLGVGISKAVHGGVYAGKGVSHSIPDTP</sequence>
<feature type="transmembrane region" description="Helical" evidence="2">
    <location>
        <begin position="153"/>
        <end position="174"/>
    </location>
</feature>
<organism evidence="3 4">
    <name type="scientific">Neodothiora populina</name>
    <dbReference type="NCBI Taxonomy" id="2781224"/>
    <lineage>
        <taxon>Eukaryota</taxon>
        <taxon>Fungi</taxon>
        <taxon>Dikarya</taxon>
        <taxon>Ascomycota</taxon>
        <taxon>Pezizomycotina</taxon>
        <taxon>Dothideomycetes</taxon>
        <taxon>Dothideomycetidae</taxon>
        <taxon>Dothideales</taxon>
        <taxon>Dothioraceae</taxon>
        <taxon>Neodothiora</taxon>
    </lineage>
</organism>
<name>A0ABR3PFT3_9PEZI</name>
<keyword evidence="4" id="KW-1185">Reference proteome</keyword>
<keyword evidence="2" id="KW-0812">Transmembrane</keyword>
<proteinExistence type="predicted"/>
<evidence type="ECO:0000313" key="3">
    <source>
        <dbReference type="EMBL" id="KAL1304600.1"/>
    </source>
</evidence>
<accession>A0ABR3PFT3</accession>
<evidence type="ECO:0000256" key="1">
    <source>
        <dbReference type="SAM" id="MobiDB-lite"/>
    </source>
</evidence>
<protein>
    <submittedName>
        <fullName evidence="3">Uncharacterized protein</fullName>
    </submittedName>
</protein>
<evidence type="ECO:0000313" key="4">
    <source>
        <dbReference type="Proteomes" id="UP001562354"/>
    </source>
</evidence>
<dbReference type="EMBL" id="JBFMKM010000008">
    <property type="protein sequence ID" value="KAL1304600.1"/>
    <property type="molecule type" value="Genomic_DNA"/>
</dbReference>
<comment type="caution">
    <text evidence="3">The sequence shown here is derived from an EMBL/GenBank/DDBJ whole genome shotgun (WGS) entry which is preliminary data.</text>
</comment>
<reference evidence="3 4" key="1">
    <citation type="submission" date="2024-07" db="EMBL/GenBank/DDBJ databases">
        <title>Draft sequence of the Neodothiora populina.</title>
        <authorList>
            <person name="Drown D.D."/>
            <person name="Schuette U.S."/>
            <person name="Buechlein A.B."/>
            <person name="Rusch D.R."/>
            <person name="Winton L.W."/>
            <person name="Adams G.A."/>
        </authorList>
    </citation>
    <scope>NUCLEOTIDE SEQUENCE [LARGE SCALE GENOMIC DNA]</scope>
    <source>
        <strain evidence="3 4">CPC 39397</strain>
    </source>
</reference>
<keyword evidence="2" id="KW-1133">Transmembrane helix</keyword>
<gene>
    <name evidence="3" type="ORF">AAFC00_003569</name>
</gene>
<feature type="region of interest" description="Disordered" evidence="1">
    <location>
        <begin position="1"/>
        <end position="53"/>
    </location>
</feature>